<dbReference type="RefSeq" id="WP_377579715.1">
    <property type="nucleotide sequence ID" value="NZ_JBHTKA010000004.1"/>
</dbReference>
<dbReference type="Proteomes" id="UP001597112">
    <property type="component" value="Unassembled WGS sequence"/>
</dbReference>
<protein>
    <recommendedName>
        <fullName evidence="3">3-keto-disaccharide hydrolase domain-containing protein</fullName>
    </recommendedName>
</protein>
<dbReference type="EMBL" id="JBHTKA010000004">
    <property type="protein sequence ID" value="MFD1000311.1"/>
    <property type="molecule type" value="Genomic_DNA"/>
</dbReference>
<accession>A0ABW3K3F1</accession>
<evidence type="ECO:0008006" key="3">
    <source>
        <dbReference type="Google" id="ProtNLM"/>
    </source>
</evidence>
<gene>
    <name evidence="1" type="ORF">ACFQ21_13390</name>
</gene>
<keyword evidence="2" id="KW-1185">Reference proteome</keyword>
<name>A0ABW3K3F1_9BACT</name>
<organism evidence="1 2">
    <name type="scientific">Ohtaekwangia kribbensis</name>
    <dbReference type="NCBI Taxonomy" id="688913"/>
    <lineage>
        <taxon>Bacteria</taxon>
        <taxon>Pseudomonadati</taxon>
        <taxon>Bacteroidota</taxon>
        <taxon>Cytophagia</taxon>
        <taxon>Cytophagales</taxon>
        <taxon>Fulvivirgaceae</taxon>
        <taxon>Ohtaekwangia</taxon>
    </lineage>
</organism>
<reference evidence="2" key="1">
    <citation type="journal article" date="2019" name="Int. J. Syst. Evol. Microbiol.">
        <title>The Global Catalogue of Microorganisms (GCM) 10K type strain sequencing project: providing services to taxonomists for standard genome sequencing and annotation.</title>
        <authorList>
            <consortium name="The Broad Institute Genomics Platform"/>
            <consortium name="The Broad Institute Genome Sequencing Center for Infectious Disease"/>
            <person name="Wu L."/>
            <person name="Ma J."/>
        </authorList>
    </citation>
    <scope>NUCLEOTIDE SEQUENCE [LARGE SCALE GENOMIC DNA]</scope>
    <source>
        <strain evidence="2">CCUG 58938</strain>
    </source>
</reference>
<evidence type="ECO:0000313" key="2">
    <source>
        <dbReference type="Proteomes" id="UP001597112"/>
    </source>
</evidence>
<sequence length="397" mass="44741">MKTTIQTTSIIFLLLVILVHPAWAQKAKTKKNAEIKIAMEPGNWEYDTASIKFITHRNVKAAYVSNGDRLFLKNHKFSNGTIEYDVELGRGFPGIVFRLSDDRKNGDNFYLRYFGGASSAENRTTLQYAAIIDDMSIWDLTDEYQSGATLNLSGWNHVKLVISGKQMKAYVNDMNRPALIVPELEGGLSNGHIFFFGGQVTIANLVLRPDVVEDLPAAPGYISTCNDTRYLRHWKVSAARTLPQGKDIVLALPYMGGTPAKPELPDSTTRWTTIHAENRGMVNLTRNFGHVEKTERRLAWLKTTIVSDRIQERTLNLGFSDEIWLFVNGQLLYIDKNHFGTPAQKFPGGRCTIENTTIKLPLQQGNNEILIGLTNYFYGWGIIARLDDVDGVHFPRE</sequence>
<dbReference type="Gene3D" id="2.60.120.560">
    <property type="entry name" value="Exo-inulinase, domain 1"/>
    <property type="match status" value="1"/>
</dbReference>
<dbReference type="SUPFAM" id="SSF49899">
    <property type="entry name" value="Concanavalin A-like lectins/glucanases"/>
    <property type="match status" value="1"/>
</dbReference>
<dbReference type="InterPro" id="IPR013320">
    <property type="entry name" value="ConA-like_dom_sf"/>
</dbReference>
<comment type="caution">
    <text evidence="1">The sequence shown here is derived from an EMBL/GenBank/DDBJ whole genome shotgun (WGS) entry which is preliminary data.</text>
</comment>
<evidence type="ECO:0000313" key="1">
    <source>
        <dbReference type="EMBL" id="MFD1000311.1"/>
    </source>
</evidence>
<proteinExistence type="predicted"/>